<evidence type="ECO:0000313" key="1">
    <source>
        <dbReference type="EMBL" id="EUT87376.1"/>
    </source>
</evidence>
<accession>W7G7Z3</accession>
<sequence length="75" mass="9429">MPTFTFVSLLSKYIKKEKKIIYILKNIILFSYENFSKEEKRLYCLDMRIFEKKKRDYRFSYENIRTKEKKNKQNK</sequence>
<protein>
    <submittedName>
        <fullName evidence="1">Uncharacterized protein</fullName>
    </submittedName>
</protein>
<reference evidence="1" key="1">
    <citation type="submission" date="2013-02" db="EMBL/GenBank/DDBJ databases">
        <title>The Genome Sequence of Plasmodium falciparum Santa Lucia.</title>
        <authorList>
            <consortium name="The Broad Institute Genome Sequencing Platform"/>
            <consortium name="The Broad Institute Genome Sequencing Center for Infectious Disease"/>
            <person name="Neafsey D."/>
            <person name="Cheeseman I."/>
            <person name="Volkman S."/>
            <person name="Adams J."/>
            <person name="Walker B."/>
            <person name="Young S.K."/>
            <person name="Zeng Q."/>
            <person name="Gargeya S."/>
            <person name="Fitzgerald M."/>
            <person name="Haas B."/>
            <person name="Abouelleil A."/>
            <person name="Alvarado L."/>
            <person name="Arachchi H.M."/>
            <person name="Berlin A.M."/>
            <person name="Chapman S.B."/>
            <person name="Dewar J."/>
            <person name="Goldberg J."/>
            <person name="Griggs A."/>
            <person name="Gujja S."/>
            <person name="Hansen M."/>
            <person name="Howarth C."/>
            <person name="Imamovic A."/>
            <person name="Larimer J."/>
            <person name="McCowan C."/>
            <person name="Murphy C."/>
            <person name="Neiman D."/>
            <person name="Pearson M."/>
            <person name="Priest M."/>
            <person name="Roberts A."/>
            <person name="Saif S."/>
            <person name="Shea T."/>
            <person name="Sisk P."/>
            <person name="Sykes S."/>
            <person name="Wortman J."/>
            <person name="Nusbaum C."/>
            <person name="Birren B."/>
        </authorList>
    </citation>
    <scope>NUCLEOTIDE SEQUENCE [LARGE SCALE GENOMIC DNA]</scope>
    <source>
        <strain evidence="1">Santa Lucia</strain>
    </source>
</reference>
<organism evidence="1">
    <name type="scientific">Plasmodium falciparum Santa Lucia</name>
    <dbReference type="NCBI Taxonomy" id="478859"/>
    <lineage>
        <taxon>Eukaryota</taxon>
        <taxon>Sar</taxon>
        <taxon>Alveolata</taxon>
        <taxon>Apicomplexa</taxon>
        <taxon>Aconoidasida</taxon>
        <taxon>Haemosporida</taxon>
        <taxon>Plasmodiidae</taxon>
        <taxon>Plasmodium</taxon>
        <taxon>Plasmodium (Laverania)</taxon>
    </lineage>
</organism>
<dbReference type="EMBL" id="KE123491">
    <property type="protein sequence ID" value="EUT87376.1"/>
    <property type="molecule type" value="Genomic_DNA"/>
</dbReference>
<gene>
    <name evidence="1" type="ORF">PFAG_02198</name>
</gene>
<proteinExistence type="predicted"/>
<dbReference type="Proteomes" id="UP000030666">
    <property type="component" value="Unassembled WGS sequence"/>
</dbReference>
<name>W7G7Z3_PLAFA</name>
<dbReference type="AlphaFoldDB" id="W7G7Z3"/>